<evidence type="ECO:0000256" key="4">
    <source>
        <dbReference type="ARBA" id="ARBA00006251"/>
    </source>
</evidence>
<evidence type="ECO:0000256" key="12">
    <source>
        <dbReference type="ARBA" id="ARBA00023098"/>
    </source>
</evidence>
<dbReference type="InterPro" id="IPR033904">
    <property type="entry name" value="Trans_IPPS_HH"/>
</dbReference>
<dbReference type="PANTHER" id="PTHR11626:SF2">
    <property type="entry name" value="SQUALENE SYNTHASE"/>
    <property type="match status" value="1"/>
</dbReference>
<dbReference type="Proteomes" id="UP000182444">
    <property type="component" value="Chromosome 1A"/>
</dbReference>
<accession>A0A1H6QA08</accession>
<evidence type="ECO:0000256" key="9">
    <source>
        <dbReference type="ARBA" id="ARBA00022955"/>
    </source>
</evidence>
<gene>
    <name evidence="18" type="ORF">B0I71DRAFT_135247</name>
    <name evidence="17" type="ORF">YALI1_A09939g</name>
</gene>
<keyword evidence="12" id="KW-0443">Lipid metabolism</keyword>
<evidence type="ECO:0000256" key="14">
    <source>
        <dbReference type="ARBA" id="ARBA00023166"/>
    </source>
</evidence>
<keyword evidence="8 16" id="KW-0812">Transmembrane</keyword>
<dbReference type="InterPro" id="IPR019845">
    <property type="entry name" value="Squalene/phytoene_synthase_CS"/>
</dbReference>
<evidence type="ECO:0000256" key="6">
    <source>
        <dbReference type="ARBA" id="ARBA00022516"/>
    </source>
</evidence>
<reference evidence="18 20" key="2">
    <citation type="submission" date="2018-07" db="EMBL/GenBank/DDBJ databases">
        <title>Draft Genome Assemblies for Five Robust Yarrowia lipolytica Strains Exhibiting High Lipid Production and Pentose Sugar Utilization and Sugar Alcohol Secretion from Undetoxified Lignocellulosic Biomass Hydrolysates.</title>
        <authorList>
            <consortium name="DOE Joint Genome Institute"/>
            <person name="Walker C."/>
            <person name="Ryu S."/>
            <person name="Na H."/>
            <person name="Zane M."/>
            <person name="LaButti K."/>
            <person name="Lipzen A."/>
            <person name="Haridas S."/>
            <person name="Barry K."/>
            <person name="Grigoriev I.V."/>
            <person name="Quarterman J."/>
            <person name="Slininger P."/>
            <person name="Dien B."/>
            <person name="Trinh C.T."/>
        </authorList>
    </citation>
    <scope>NUCLEOTIDE SEQUENCE [LARGE SCALE GENOMIC DNA]</scope>
    <source>
        <strain evidence="18 20">YB392</strain>
    </source>
</reference>
<evidence type="ECO:0000256" key="11">
    <source>
        <dbReference type="ARBA" id="ARBA00023011"/>
    </source>
</evidence>
<evidence type="ECO:0000256" key="1">
    <source>
        <dbReference type="ARBA" id="ARBA00001946"/>
    </source>
</evidence>
<dbReference type="KEGG" id="yli:2906604"/>
<dbReference type="PROSITE" id="PS01044">
    <property type="entry name" value="SQUALEN_PHYTOEN_SYN_1"/>
    <property type="match status" value="1"/>
</dbReference>
<dbReference type="PANTHER" id="PTHR11626">
    <property type="entry name" value="FARNESYL-DIPHOSPHATE FARNESYLTRANSFERASE"/>
    <property type="match status" value="1"/>
</dbReference>
<dbReference type="Pfam" id="PF00494">
    <property type="entry name" value="SQS_PSY"/>
    <property type="match status" value="1"/>
</dbReference>
<keyword evidence="14" id="KW-1207">Sterol metabolism</keyword>
<keyword evidence="15" id="KW-0753">Steroid metabolism</keyword>
<dbReference type="SUPFAM" id="SSF48576">
    <property type="entry name" value="Terpenoid synthases"/>
    <property type="match status" value="1"/>
</dbReference>
<evidence type="ECO:0000256" key="8">
    <source>
        <dbReference type="ARBA" id="ARBA00022692"/>
    </source>
</evidence>
<dbReference type="eggNOG" id="KOG1459">
    <property type="taxonomic scope" value="Eukaryota"/>
</dbReference>
<comment type="subcellular location">
    <subcellularLocation>
        <location evidence="2">Membrane</location>
    </subcellularLocation>
</comment>
<dbReference type="CDD" id="cd00683">
    <property type="entry name" value="Trans_IPPS_HH"/>
    <property type="match status" value="1"/>
</dbReference>
<feature type="transmembrane region" description="Helical" evidence="16">
    <location>
        <begin position="401"/>
        <end position="424"/>
    </location>
</feature>
<dbReference type="SFLD" id="SFLDG01018">
    <property type="entry name" value="Squalene/Phytoene_Synthase_Lik"/>
    <property type="match status" value="1"/>
</dbReference>
<comment type="pathway">
    <text evidence="3 16">Terpene metabolism; lanosterol biosynthesis; lanosterol from farnesyl diphosphate: step 1/3.</text>
</comment>
<dbReference type="InterPro" id="IPR006449">
    <property type="entry name" value="Squal_synth-like"/>
</dbReference>
<dbReference type="GO" id="GO:0045338">
    <property type="term" value="P:farnesyl diphosphate metabolic process"/>
    <property type="evidence" value="ECO:0007669"/>
    <property type="project" value="InterPro"/>
</dbReference>
<reference evidence="17 19" key="1">
    <citation type="journal article" date="2016" name="PLoS ONE">
        <title>Sequence Assembly of Yarrowia lipolytica Strain W29/CLIB89 Shows Transposable Element Diversity.</title>
        <authorList>
            <person name="Magnan C."/>
            <person name="Yu J."/>
            <person name="Chang I."/>
            <person name="Jahn E."/>
            <person name="Kanomata Y."/>
            <person name="Wu J."/>
            <person name="Zeller M."/>
            <person name="Oakes M."/>
            <person name="Baldi P."/>
            <person name="Sandmeyer S."/>
        </authorList>
    </citation>
    <scope>NUCLEOTIDE SEQUENCE [LARGE SCALE GENOMIC DNA]</scope>
    <source>
        <strain evidence="17">CLIB89</strain>
        <strain evidence="19">CLIB89(W29)</strain>
    </source>
</reference>
<dbReference type="RefSeq" id="XP_499929.1">
    <property type="nucleotide sequence ID" value="XM_499929.1"/>
</dbReference>
<comment type="catalytic activity">
    <reaction evidence="16">
        <text>2 (2E,6E)-farnesyl diphosphate + NADH + H(+) = squalene + 2 diphosphate + NAD(+)</text>
        <dbReference type="Rhea" id="RHEA:32299"/>
        <dbReference type="ChEBI" id="CHEBI:15378"/>
        <dbReference type="ChEBI" id="CHEBI:15440"/>
        <dbReference type="ChEBI" id="CHEBI:33019"/>
        <dbReference type="ChEBI" id="CHEBI:57540"/>
        <dbReference type="ChEBI" id="CHEBI:57945"/>
        <dbReference type="ChEBI" id="CHEBI:175763"/>
        <dbReference type="EC" id="2.5.1.21"/>
    </reaction>
</comment>
<evidence type="ECO:0000313" key="17">
    <source>
        <dbReference type="EMBL" id="AOW00473.1"/>
    </source>
</evidence>
<dbReference type="EC" id="2.5.1.21" evidence="5 16"/>
<dbReference type="GeneID" id="2906604"/>
<dbReference type="SMR" id="A0A1H6QA08"/>
<protein>
    <recommendedName>
        <fullName evidence="5 16">Squalene synthase</fullName>
        <shortName evidence="16">SQS</shortName>
        <shortName evidence="16">SS</shortName>
        <ecNumber evidence="5 16">2.5.1.21</ecNumber>
    </recommendedName>
</protein>
<dbReference type="EMBL" id="CP017553">
    <property type="protein sequence ID" value="AOW00473.1"/>
    <property type="molecule type" value="Genomic_DNA"/>
</dbReference>
<dbReference type="EMBL" id="KZ859061">
    <property type="protein sequence ID" value="RDW23861.1"/>
    <property type="molecule type" value="Genomic_DNA"/>
</dbReference>
<dbReference type="NCBIfam" id="TIGR01559">
    <property type="entry name" value="squal_synth"/>
    <property type="match status" value="1"/>
</dbReference>
<comment type="cofactor">
    <cofactor evidence="1 16">
        <name>Mg(2+)</name>
        <dbReference type="ChEBI" id="CHEBI:18420"/>
    </cofactor>
</comment>
<dbReference type="PROSITE" id="PS01045">
    <property type="entry name" value="SQUALEN_PHYTOEN_SYN_2"/>
    <property type="match status" value="1"/>
</dbReference>
<name>A0A1H6QA08_YARLL</name>
<evidence type="ECO:0000256" key="16">
    <source>
        <dbReference type="RuleBase" id="RU368088"/>
    </source>
</evidence>
<dbReference type="UniPathway" id="UPA00767">
    <property type="reaction ID" value="UER00751"/>
</dbReference>
<keyword evidence="9" id="KW-0752">Steroid biosynthesis</keyword>
<dbReference type="GO" id="GO:1902767">
    <property type="term" value="P:isoprenoid biosynthetic process via mevalonate"/>
    <property type="evidence" value="ECO:0007669"/>
    <property type="project" value="EnsemblFungi"/>
</dbReference>
<evidence type="ECO:0000256" key="3">
    <source>
        <dbReference type="ARBA" id="ARBA00005057"/>
    </source>
</evidence>
<dbReference type="InterPro" id="IPR008949">
    <property type="entry name" value="Isoprenoid_synthase_dom_sf"/>
</dbReference>
<dbReference type="GO" id="GO:0055056">
    <property type="term" value="F:D-glucose transmembrane transporter activity"/>
    <property type="evidence" value="ECO:0007669"/>
    <property type="project" value="UniProtKB-UniRule"/>
</dbReference>
<evidence type="ECO:0000313" key="18">
    <source>
        <dbReference type="EMBL" id="RDW23861.1"/>
    </source>
</evidence>
<evidence type="ECO:0000256" key="2">
    <source>
        <dbReference type="ARBA" id="ARBA00004370"/>
    </source>
</evidence>
<keyword evidence="7 16" id="KW-0808">Transferase</keyword>
<dbReference type="InterPro" id="IPR002060">
    <property type="entry name" value="Squ/phyt_synthse"/>
</dbReference>
<proteinExistence type="inferred from homology"/>
<evidence type="ECO:0000256" key="10">
    <source>
        <dbReference type="ARBA" id="ARBA00022989"/>
    </source>
</evidence>
<evidence type="ECO:0000256" key="7">
    <source>
        <dbReference type="ARBA" id="ARBA00022679"/>
    </source>
</evidence>
<evidence type="ECO:0000256" key="15">
    <source>
        <dbReference type="ARBA" id="ARBA00023221"/>
    </source>
</evidence>
<comment type="catalytic activity">
    <reaction evidence="16">
        <text>2 (2E,6E)-farnesyl diphosphate + NADPH + H(+) = squalene + 2 diphosphate + NADP(+)</text>
        <dbReference type="Rhea" id="RHEA:32295"/>
        <dbReference type="ChEBI" id="CHEBI:15378"/>
        <dbReference type="ChEBI" id="CHEBI:15440"/>
        <dbReference type="ChEBI" id="CHEBI:33019"/>
        <dbReference type="ChEBI" id="CHEBI:57783"/>
        <dbReference type="ChEBI" id="CHEBI:58349"/>
        <dbReference type="ChEBI" id="CHEBI:175763"/>
        <dbReference type="EC" id="2.5.1.21"/>
    </reaction>
</comment>
<dbReference type="VEuPathDB" id="FungiDB:YALI0_A10076g"/>
<evidence type="ECO:0000256" key="13">
    <source>
        <dbReference type="ARBA" id="ARBA00023136"/>
    </source>
</evidence>
<sequence>MGKLIELLLHPSELSAAIHYKLWRQPLHPRDLSKESTELRRCYELLDVCSRSFAAVIRELHPEVRDAVMLFYLILRALDTIEDDMTLSRDIKIPILRDFTKCMKTPGWKFTDSDPNERDRVVLQEFPVVMTEFNKLKPKYQEVIYDITDRMGNGMADYVIDDDFNNNGVDTIAAYDLYCHHVAGIVGEGLTRITILAGFGTDVLHENPRLQESMGLFLQKVNIIRDYREDIDVNRAFWPREIWHKYAEEMRDFKDPKYSKKALHCTSDLVANALGHATDCLDYLDNVTDPSTFTFCAIPQVMAIATLDLVYRNPDVFQKNVKLRKGTTVSLILEASNVSGVCDIFTRYARKVYKKSDPNDPNYFRVSVLCGKIEQHAALIKRQRGPPAKTIAQLEGERKEMALSLIVCLAVIFSMSGLMAYIAYVSGFRWSPREIFDSKMFPLRD</sequence>
<keyword evidence="13 16" id="KW-0472">Membrane</keyword>
<dbReference type="SFLD" id="SFLDS00005">
    <property type="entry name" value="Isoprenoid_Synthase_Type_I"/>
    <property type="match status" value="1"/>
</dbReference>
<dbReference type="GO" id="GO:0006696">
    <property type="term" value="P:ergosterol biosynthetic process"/>
    <property type="evidence" value="ECO:0007669"/>
    <property type="project" value="EnsemblFungi"/>
</dbReference>
<dbReference type="OMA" id="GEACQLM"/>
<evidence type="ECO:0000313" key="19">
    <source>
        <dbReference type="Proteomes" id="UP000182444"/>
    </source>
</evidence>
<dbReference type="GO" id="GO:0005789">
    <property type="term" value="C:endoplasmic reticulum membrane"/>
    <property type="evidence" value="ECO:0007669"/>
    <property type="project" value="EnsemblFungi"/>
</dbReference>
<evidence type="ECO:0000256" key="5">
    <source>
        <dbReference type="ARBA" id="ARBA00012373"/>
    </source>
</evidence>
<dbReference type="InterPro" id="IPR044844">
    <property type="entry name" value="Trans_IPPS_euk-type"/>
</dbReference>
<comment type="function">
    <text evidence="16">Catalyzes the condensation of 2 farnesyl pyrophosphate (FPP) moieties to form squalene.</text>
</comment>
<keyword evidence="11" id="KW-0756">Sterol biosynthesis</keyword>
<evidence type="ECO:0000313" key="20">
    <source>
        <dbReference type="Proteomes" id="UP000256601"/>
    </source>
</evidence>
<comment type="similarity">
    <text evidence="4 16">Belongs to the phytoene/squalene synthase family.</text>
</comment>
<keyword evidence="6" id="KW-0444">Lipid biosynthesis</keyword>
<dbReference type="GO" id="GO:0051996">
    <property type="term" value="F:squalene synthase [NAD(P)H] activity"/>
    <property type="evidence" value="ECO:0007669"/>
    <property type="project" value="UniProtKB-UniRule"/>
</dbReference>
<dbReference type="VEuPathDB" id="FungiDB:YALI1_A09939g"/>
<dbReference type="Gene3D" id="1.10.600.10">
    <property type="entry name" value="Farnesyl Diphosphate Synthase"/>
    <property type="match status" value="1"/>
</dbReference>
<organism evidence="17 19">
    <name type="scientific">Yarrowia lipolytica</name>
    <name type="common">Candida lipolytica</name>
    <dbReference type="NCBI Taxonomy" id="4952"/>
    <lineage>
        <taxon>Eukaryota</taxon>
        <taxon>Fungi</taxon>
        <taxon>Dikarya</taxon>
        <taxon>Ascomycota</taxon>
        <taxon>Saccharomycotina</taxon>
        <taxon>Dipodascomycetes</taxon>
        <taxon>Dipodascales</taxon>
        <taxon>Dipodascales incertae sedis</taxon>
        <taxon>Yarrowia</taxon>
    </lineage>
</organism>
<dbReference type="Proteomes" id="UP000256601">
    <property type="component" value="Unassembled WGS sequence"/>
</dbReference>
<dbReference type="OrthoDB" id="431150at2759"/>
<dbReference type="FunFam" id="1.10.600.10:FF:000003">
    <property type="entry name" value="Farnesyl-diphosphate farnesyltransferase 1"/>
    <property type="match status" value="1"/>
</dbReference>
<keyword evidence="10 16" id="KW-1133">Transmembrane helix</keyword>
<dbReference type="AlphaFoldDB" id="A0A1H6QA08"/>